<feature type="transmembrane region" description="Helical" evidence="9">
    <location>
        <begin position="234"/>
        <end position="254"/>
    </location>
</feature>
<keyword evidence="4 8" id="KW-0762">Sugar transport</keyword>
<feature type="transmembrane region" description="Helical" evidence="9">
    <location>
        <begin position="386"/>
        <end position="406"/>
    </location>
</feature>
<feature type="transmembrane region" description="Helical" evidence="9">
    <location>
        <begin position="96"/>
        <end position="115"/>
    </location>
</feature>
<dbReference type="InterPro" id="IPR004796">
    <property type="entry name" value="PTS_IIC_cello"/>
</dbReference>
<evidence type="ECO:0000256" key="3">
    <source>
        <dbReference type="ARBA" id="ARBA00022475"/>
    </source>
</evidence>
<protein>
    <recommendedName>
        <fullName evidence="8">Permease IIC component</fullName>
    </recommendedName>
</protein>
<feature type="transmembrane region" description="Helical" evidence="9">
    <location>
        <begin position="274"/>
        <end position="299"/>
    </location>
</feature>
<dbReference type="PROSITE" id="PS51105">
    <property type="entry name" value="PTS_EIIC_TYPE_3"/>
    <property type="match status" value="1"/>
</dbReference>
<organism evidence="11 12">
    <name type="scientific">Ligilactobacillus acidipiscis</name>
    <dbReference type="NCBI Taxonomy" id="89059"/>
    <lineage>
        <taxon>Bacteria</taxon>
        <taxon>Bacillati</taxon>
        <taxon>Bacillota</taxon>
        <taxon>Bacilli</taxon>
        <taxon>Lactobacillales</taxon>
        <taxon>Lactobacillaceae</taxon>
        <taxon>Ligilactobacillus</taxon>
    </lineage>
</organism>
<feature type="transmembrane region" description="Helical" evidence="9">
    <location>
        <begin position="175"/>
        <end position="195"/>
    </location>
</feature>
<evidence type="ECO:0000259" key="10">
    <source>
        <dbReference type="PROSITE" id="PS51105"/>
    </source>
</evidence>
<accession>A0A921FC01</accession>
<feature type="transmembrane region" description="Helical" evidence="9">
    <location>
        <begin position="336"/>
        <end position="355"/>
    </location>
</feature>
<keyword evidence="6 9" id="KW-1133">Transmembrane helix</keyword>
<dbReference type="Proteomes" id="UP000707535">
    <property type="component" value="Unassembled WGS sequence"/>
</dbReference>
<dbReference type="GO" id="GO:1901264">
    <property type="term" value="P:carbohydrate derivative transport"/>
    <property type="evidence" value="ECO:0007669"/>
    <property type="project" value="TreeGrafter"/>
</dbReference>
<keyword evidence="7 8" id="KW-0472">Membrane</keyword>
<evidence type="ECO:0000256" key="6">
    <source>
        <dbReference type="ARBA" id="ARBA00022989"/>
    </source>
</evidence>
<dbReference type="AlphaFoldDB" id="A0A921FC01"/>
<feature type="transmembrane region" description="Helical" evidence="9">
    <location>
        <begin position="63"/>
        <end position="84"/>
    </location>
</feature>
<dbReference type="Pfam" id="PF02378">
    <property type="entry name" value="PTS_EIIC"/>
    <property type="match status" value="1"/>
</dbReference>
<dbReference type="GO" id="GO:0008982">
    <property type="term" value="F:protein-N(PI)-phosphohistidine-sugar phosphotransferase activity"/>
    <property type="evidence" value="ECO:0007669"/>
    <property type="project" value="UniProtKB-UniRule"/>
</dbReference>
<dbReference type="PANTHER" id="PTHR33989:SF4">
    <property type="entry name" value="PTS SYSTEM N,N'-DIACETYLCHITOBIOSE-SPECIFIC EIIC COMPONENT"/>
    <property type="match status" value="1"/>
</dbReference>
<dbReference type="InterPro" id="IPR003352">
    <property type="entry name" value="PTS_EIIC"/>
</dbReference>
<keyword evidence="3 8" id="KW-1003">Cell membrane</keyword>
<keyword evidence="5 9" id="KW-0812">Transmembrane</keyword>
<name>A0A921FC01_9LACO</name>
<evidence type="ECO:0000313" key="11">
    <source>
        <dbReference type="EMBL" id="HJE98387.1"/>
    </source>
</evidence>
<feature type="transmembrane region" description="Helical" evidence="9">
    <location>
        <begin position="28"/>
        <end position="51"/>
    </location>
</feature>
<reference evidence="11" key="1">
    <citation type="journal article" date="2021" name="PeerJ">
        <title>Extensive microbial diversity within the chicken gut microbiome revealed by metagenomics and culture.</title>
        <authorList>
            <person name="Gilroy R."/>
            <person name="Ravi A."/>
            <person name="Getino M."/>
            <person name="Pursley I."/>
            <person name="Horton D.L."/>
            <person name="Alikhan N.F."/>
            <person name="Baker D."/>
            <person name="Gharbi K."/>
            <person name="Hall N."/>
            <person name="Watson M."/>
            <person name="Adriaenssens E.M."/>
            <person name="Foster-Nyarko E."/>
            <person name="Jarju S."/>
            <person name="Secka A."/>
            <person name="Antonio M."/>
            <person name="Oren A."/>
            <person name="Chaudhuri R.R."/>
            <person name="La Ragione R."/>
            <person name="Hildebrand F."/>
            <person name="Pallen M.J."/>
        </authorList>
    </citation>
    <scope>NUCLEOTIDE SEQUENCE</scope>
    <source>
        <strain evidence="11">CHK174-6876</strain>
    </source>
</reference>
<feature type="transmembrane region" description="Helical" evidence="9">
    <location>
        <begin position="311"/>
        <end position="330"/>
    </location>
</feature>
<evidence type="ECO:0000313" key="12">
    <source>
        <dbReference type="Proteomes" id="UP000707535"/>
    </source>
</evidence>
<evidence type="ECO:0000256" key="1">
    <source>
        <dbReference type="ARBA" id="ARBA00004651"/>
    </source>
</evidence>
<comment type="subcellular location">
    <subcellularLocation>
        <location evidence="1">Cell membrane</location>
        <topology evidence="1">Multi-pass membrane protein</topology>
    </subcellularLocation>
</comment>
<evidence type="ECO:0000256" key="7">
    <source>
        <dbReference type="ARBA" id="ARBA00023136"/>
    </source>
</evidence>
<gene>
    <name evidence="11" type="ORF">K8V00_12295</name>
</gene>
<feature type="domain" description="PTS EIIC type-3" evidence="10">
    <location>
        <begin position="8"/>
        <end position="405"/>
    </location>
</feature>
<evidence type="ECO:0000256" key="2">
    <source>
        <dbReference type="ARBA" id="ARBA00022448"/>
    </source>
</evidence>
<evidence type="ECO:0000256" key="9">
    <source>
        <dbReference type="SAM" id="Phobius"/>
    </source>
</evidence>
<keyword evidence="2 8" id="KW-0813">Transport</keyword>
<dbReference type="PANTHER" id="PTHR33989">
    <property type="match status" value="1"/>
</dbReference>
<sequence length="420" mass="45850">MKNKMTNFFNKITPTLNRIGENKYLQTIMAAMLEILGPIILGSFAVLGSVYAGRYHLDSLAGAFDVVSALSLNAIALYIAFLIAKHLVPYFIKGDDGSSAGIISLMTFLILTPLGKIKDGSNIITAIPTTWLSSQGIFSAMIVGMLVARAYVYMKQHNWTIKMPAGVPPMVSRSFSNLIPAVVIGALAGVINYLFTLTSWGSVHQMVFAIIQTPLKNIGGSIWAMILVTLLMQLLWFFGIHGTNVINPIVMPIWMSMDLQNLAAYKAGEPLPNIVGFAFFNIVTWSGTALGLVLLMLFAAKSKRYKELGKIAIVPSIFGITEPTIFGTPLVLNFNFAVPFITNNTVAIIISYLAVKIGWVARFTGVQTVFGLPLGIFAGVESKVSIVILQLVIQLVVSPLLWYPWFKHADKLALQDEKNA</sequence>
<comment type="caution">
    <text evidence="11">The sequence shown here is derived from an EMBL/GenBank/DDBJ whole genome shotgun (WGS) entry which is preliminary data.</text>
</comment>
<dbReference type="GO" id="GO:0009401">
    <property type="term" value="P:phosphoenolpyruvate-dependent sugar phosphotransferase system"/>
    <property type="evidence" value="ECO:0007669"/>
    <property type="project" value="InterPro"/>
</dbReference>
<evidence type="ECO:0000256" key="4">
    <source>
        <dbReference type="ARBA" id="ARBA00022597"/>
    </source>
</evidence>
<feature type="transmembrane region" description="Helical" evidence="9">
    <location>
        <begin position="135"/>
        <end position="154"/>
    </location>
</feature>
<dbReference type="NCBIfam" id="TIGR00410">
    <property type="entry name" value="lacE"/>
    <property type="match status" value="1"/>
</dbReference>
<dbReference type="PIRSF" id="PIRSF006351">
    <property type="entry name" value="PTS_EIIC-Cellobiose"/>
    <property type="match status" value="1"/>
</dbReference>
<dbReference type="InterPro" id="IPR051088">
    <property type="entry name" value="PTS_Sugar-EIIC/EIIB"/>
</dbReference>
<dbReference type="EMBL" id="DYXG01000125">
    <property type="protein sequence ID" value="HJE98387.1"/>
    <property type="molecule type" value="Genomic_DNA"/>
</dbReference>
<feature type="transmembrane region" description="Helical" evidence="9">
    <location>
        <begin position="207"/>
        <end position="227"/>
    </location>
</feature>
<evidence type="ECO:0000256" key="5">
    <source>
        <dbReference type="ARBA" id="ARBA00022692"/>
    </source>
</evidence>
<comment type="function">
    <text evidence="8">The phosphoenolpyruvate-dependent sugar phosphotransferase system (PTS), a major carbohydrate active -transport system, catalyzes the phosphorylation of incoming sugar substrates concomitant with their translocation across the cell membrane.</text>
</comment>
<proteinExistence type="predicted"/>
<dbReference type="GO" id="GO:0005886">
    <property type="term" value="C:plasma membrane"/>
    <property type="evidence" value="ECO:0007669"/>
    <property type="project" value="UniProtKB-SubCell"/>
</dbReference>
<evidence type="ECO:0000256" key="8">
    <source>
        <dbReference type="PIRNR" id="PIRNR006351"/>
    </source>
</evidence>
<reference evidence="11" key="2">
    <citation type="submission" date="2021-09" db="EMBL/GenBank/DDBJ databases">
        <authorList>
            <person name="Gilroy R."/>
        </authorList>
    </citation>
    <scope>NUCLEOTIDE SEQUENCE</scope>
    <source>
        <strain evidence="11">CHK174-6876</strain>
    </source>
</reference>
<dbReference type="InterPro" id="IPR004501">
    <property type="entry name" value="PTS_EIIC_3"/>
</dbReference>